<evidence type="ECO:0000313" key="2">
    <source>
        <dbReference type="Proteomes" id="UP001342631"/>
    </source>
</evidence>
<keyword evidence="2" id="KW-1185">Reference proteome</keyword>
<name>A0ABQ6QPE7_9BACT</name>
<reference evidence="1 2" key="1">
    <citation type="journal article" date="2024" name="Arch. Microbiol.">
        <title>Corallococcus caeni sp. nov., a novel myxobacterium isolated from activated sludge.</title>
        <authorList>
            <person name="Tomita S."/>
            <person name="Nakai R."/>
            <person name="Kuroda K."/>
            <person name="Kurashita H."/>
            <person name="Hatamoto M."/>
            <person name="Yamaguchi T."/>
            <person name="Narihiro T."/>
        </authorList>
    </citation>
    <scope>NUCLEOTIDE SEQUENCE [LARGE SCALE GENOMIC DNA]</scope>
    <source>
        <strain evidence="1 2">NO1</strain>
    </source>
</reference>
<organism evidence="1 2">
    <name type="scientific">Corallococcus caeni</name>
    <dbReference type="NCBI Taxonomy" id="3082388"/>
    <lineage>
        <taxon>Bacteria</taxon>
        <taxon>Pseudomonadati</taxon>
        <taxon>Myxococcota</taxon>
        <taxon>Myxococcia</taxon>
        <taxon>Myxococcales</taxon>
        <taxon>Cystobacterineae</taxon>
        <taxon>Myxococcaceae</taxon>
        <taxon>Corallococcus</taxon>
    </lineage>
</organism>
<comment type="caution">
    <text evidence="1">The sequence shown here is derived from an EMBL/GenBank/DDBJ whole genome shotgun (WGS) entry which is preliminary data.</text>
</comment>
<dbReference type="EMBL" id="BTTX01000002">
    <property type="protein sequence ID" value="GMU05890.1"/>
    <property type="molecule type" value="Genomic_DNA"/>
</dbReference>
<evidence type="ECO:0008006" key="3">
    <source>
        <dbReference type="Google" id="ProtNLM"/>
    </source>
</evidence>
<proteinExistence type="predicted"/>
<dbReference type="Pfam" id="PF05258">
    <property type="entry name" value="DciA"/>
    <property type="match status" value="1"/>
</dbReference>
<dbReference type="Proteomes" id="UP001342631">
    <property type="component" value="Unassembled WGS sequence"/>
</dbReference>
<dbReference type="InterPro" id="IPR007922">
    <property type="entry name" value="DciA-like"/>
</dbReference>
<dbReference type="PANTHER" id="PTHR36456:SF1">
    <property type="entry name" value="UPF0232 PROTEIN SCO3875"/>
    <property type="match status" value="1"/>
</dbReference>
<dbReference type="PANTHER" id="PTHR36456">
    <property type="entry name" value="UPF0232 PROTEIN SCO3875"/>
    <property type="match status" value="1"/>
</dbReference>
<gene>
    <name evidence="1" type="ORF">ASNO1_21430</name>
</gene>
<sequence length="114" mass="12637">MWVGIRRQGFQNRTTMARSEPKTLESLLPRVLARLAGESGRASSLMPLWVAAAGENIARHSRPHQLDGTTLVISVESAEWAQVLTRQADSLCERLNERLGPGTVKALTFQLESR</sequence>
<protein>
    <recommendedName>
        <fullName evidence="3">DUF721 domain-containing protein</fullName>
    </recommendedName>
</protein>
<evidence type="ECO:0000313" key="1">
    <source>
        <dbReference type="EMBL" id="GMU05890.1"/>
    </source>
</evidence>
<accession>A0ABQ6QPE7</accession>